<evidence type="ECO:0000313" key="3">
    <source>
        <dbReference type="Proteomes" id="UP000075666"/>
    </source>
</evidence>
<feature type="transmembrane region" description="Helical" evidence="1">
    <location>
        <begin position="12"/>
        <end position="32"/>
    </location>
</feature>
<keyword evidence="3" id="KW-1185">Reference proteome</keyword>
<dbReference type="InterPro" id="IPR021354">
    <property type="entry name" value="DUF2975"/>
</dbReference>
<dbReference type="OrthoDB" id="1100174at2"/>
<dbReference type="AlphaFoldDB" id="A0A150KM20"/>
<gene>
    <name evidence="2" type="ORF">B4102_3529</name>
</gene>
<dbReference type="Pfam" id="PF11188">
    <property type="entry name" value="DUF2975"/>
    <property type="match status" value="1"/>
</dbReference>
<dbReference type="Proteomes" id="UP000075666">
    <property type="component" value="Unassembled WGS sequence"/>
</dbReference>
<keyword evidence="1" id="KW-0472">Membrane</keyword>
<dbReference type="STRING" id="46224.B4102_3529"/>
<dbReference type="PATRIC" id="fig|46224.3.peg.4327"/>
<reference evidence="2 3" key="1">
    <citation type="submission" date="2016-01" db="EMBL/GenBank/DDBJ databases">
        <title>Genome Sequences of Twelve Sporeforming Bacillus Species Isolated from Foods.</title>
        <authorList>
            <person name="Berendsen E.M."/>
            <person name="Wells-Bennik M.H."/>
            <person name="Krawcyk A.O."/>
            <person name="De Jong A."/>
            <person name="Holsappel S."/>
            <person name="Eijlander R.T."/>
            <person name="Kuipers O.P."/>
        </authorList>
    </citation>
    <scope>NUCLEOTIDE SEQUENCE [LARGE SCALE GENOMIC DNA]</scope>
    <source>
        <strain evidence="2 3">B4102</strain>
    </source>
</reference>
<keyword evidence="1" id="KW-1133">Transmembrane helix</keyword>
<evidence type="ECO:0000256" key="1">
    <source>
        <dbReference type="SAM" id="Phobius"/>
    </source>
</evidence>
<proteinExistence type="predicted"/>
<dbReference type="EMBL" id="LQYN01000087">
    <property type="protein sequence ID" value="KYC97015.1"/>
    <property type="molecule type" value="Genomic_DNA"/>
</dbReference>
<accession>A0A150KM20</accession>
<comment type="caution">
    <text evidence="2">The sequence shown here is derived from an EMBL/GenBank/DDBJ whole genome shotgun (WGS) entry which is preliminary data.</text>
</comment>
<sequence>MKQGTTTFLKLAILIIGIIILAFCIFLLPGLASEAAKENPEYAFLRFPVLVGAVIIFATLVISFFSAVLQHSLRSALEFKTENDLTV</sequence>
<evidence type="ECO:0000313" key="2">
    <source>
        <dbReference type="EMBL" id="KYC97015.1"/>
    </source>
</evidence>
<evidence type="ECO:0008006" key="4">
    <source>
        <dbReference type="Google" id="ProtNLM"/>
    </source>
</evidence>
<feature type="transmembrane region" description="Helical" evidence="1">
    <location>
        <begin position="44"/>
        <end position="69"/>
    </location>
</feature>
<dbReference type="RefSeq" id="WP_066234232.1">
    <property type="nucleotide sequence ID" value="NZ_JARMSX010000018.1"/>
</dbReference>
<name>A0A150KM20_9BACI</name>
<keyword evidence="1" id="KW-0812">Transmembrane</keyword>
<organism evidence="2 3">
    <name type="scientific">Heyndrickxia sporothermodurans</name>
    <dbReference type="NCBI Taxonomy" id="46224"/>
    <lineage>
        <taxon>Bacteria</taxon>
        <taxon>Bacillati</taxon>
        <taxon>Bacillota</taxon>
        <taxon>Bacilli</taxon>
        <taxon>Bacillales</taxon>
        <taxon>Bacillaceae</taxon>
        <taxon>Heyndrickxia</taxon>
    </lineage>
</organism>
<protein>
    <recommendedName>
        <fullName evidence="4">DUF2975 domain-containing protein</fullName>
    </recommendedName>
</protein>